<evidence type="ECO:0000256" key="3">
    <source>
        <dbReference type="ARBA" id="ARBA00022692"/>
    </source>
</evidence>
<evidence type="ECO:0000256" key="4">
    <source>
        <dbReference type="ARBA" id="ARBA00022737"/>
    </source>
</evidence>
<feature type="repeat" description="ANK" evidence="10">
    <location>
        <begin position="756"/>
        <end position="797"/>
    </location>
</feature>
<feature type="region of interest" description="Disordered" evidence="11">
    <location>
        <begin position="347"/>
        <end position="370"/>
    </location>
</feature>
<feature type="region of interest" description="Disordered" evidence="11">
    <location>
        <begin position="1"/>
        <end position="62"/>
    </location>
</feature>
<protein>
    <submittedName>
        <fullName evidence="14">Ankyrin-1</fullName>
    </submittedName>
</protein>
<dbReference type="EMBL" id="KQ460325">
    <property type="protein sequence ID" value="KPJ15725.1"/>
    <property type="molecule type" value="Genomic_DNA"/>
</dbReference>
<feature type="repeat" description="ANK" evidence="10">
    <location>
        <begin position="1255"/>
        <end position="1287"/>
    </location>
</feature>
<keyword evidence="3 12" id="KW-0812">Transmembrane</keyword>
<dbReference type="InParanoid" id="A0A194REK9"/>
<feature type="repeat" description="ANK" evidence="10">
    <location>
        <begin position="161"/>
        <end position="193"/>
    </location>
</feature>
<feature type="transmembrane region" description="Helical" evidence="12">
    <location>
        <begin position="1511"/>
        <end position="1531"/>
    </location>
</feature>
<dbReference type="STRING" id="76193.A0A194REK9"/>
<dbReference type="Proteomes" id="UP000053240">
    <property type="component" value="Unassembled WGS sequence"/>
</dbReference>
<feature type="transmembrane region" description="Helical" evidence="12">
    <location>
        <begin position="1585"/>
        <end position="1603"/>
    </location>
</feature>
<evidence type="ECO:0000313" key="15">
    <source>
        <dbReference type="Proteomes" id="UP000053240"/>
    </source>
</evidence>
<dbReference type="PRINTS" id="PR01415">
    <property type="entry name" value="ANKYRIN"/>
</dbReference>
<feature type="repeat" description="ANK" evidence="10">
    <location>
        <begin position="904"/>
        <end position="926"/>
    </location>
</feature>
<feature type="repeat" description="ANK" evidence="10">
    <location>
        <begin position="1107"/>
        <end position="1129"/>
    </location>
</feature>
<evidence type="ECO:0000256" key="12">
    <source>
        <dbReference type="SAM" id="Phobius"/>
    </source>
</evidence>
<feature type="transmembrane region" description="Helical" evidence="12">
    <location>
        <begin position="1700"/>
        <end position="1722"/>
    </location>
</feature>
<feature type="repeat" description="ANK" evidence="10">
    <location>
        <begin position="680"/>
        <end position="712"/>
    </location>
</feature>
<dbReference type="Gene3D" id="1.25.40.20">
    <property type="entry name" value="Ankyrin repeat-containing domain"/>
    <property type="match status" value="8"/>
</dbReference>
<evidence type="ECO:0000256" key="6">
    <source>
        <dbReference type="ARBA" id="ARBA00023043"/>
    </source>
</evidence>
<dbReference type="Pfam" id="PF12796">
    <property type="entry name" value="Ank_2"/>
    <property type="match status" value="9"/>
</dbReference>
<feature type="repeat" description="ANK" evidence="10">
    <location>
        <begin position="938"/>
        <end position="970"/>
    </location>
</feature>
<feature type="repeat" description="ANK" evidence="10">
    <location>
        <begin position="646"/>
        <end position="679"/>
    </location>
</feature>
<dbReference type="SMART" id="SM00248">
    <property type="entry name" value="ANK"/>
    <property type="match status" value="30"/>
</dbReference>
<keyword evidence="9" id="KW-0407">Ion channel</keyword>
<evidence type="ECO:0000256" key="8">
    <source>
        <dbReference type="ARBA" id="ARBA00023136"/>
    </source>
</evidence>
<feature type="repeat" description="ANK" evidence="10">
    <location>
        <begin position="612"/>
        <end position="644"/>
    </location>
</feature>
<dbReference type="InterPro" id="IPR005821">
    <property type="entry name" value="Ion_trans_dom"/>
</dbReference>
<organism evidence="14 15">
    <name type="scientific">Papilio machaon</name>
    <name type="common">Old World swallowtail butterfly</name>
    <dbReference type="NCBI Taxonomy" id="76193"/>
    <lineage>
        <taxon>Eukaryota</taxon>
        <taxon>Metazoa</taxon>
        <taxon>Ecdysozoa</taxon>
        <taxon>Arthropoda</taxon>
        <taxon>Hexapoda</taxon>
        <taxon>Insecta</taxon>
        <taxon>Pterygota</taxon>
        <taxon>Neoptera</taxon>
        <taxon>Endopterygota</taxon>
        <taxon>Lepidoptera</taxon>
        <taxon>Glossata</taxon>
        <taxon>Ditrysia</taxon>
        <taxon>Papilionoidea</taxon>
        <taxon>Papilionidae</taxon>
        <taxon>Papilioninae</taxon>
        <taxon>Papilio</taxon>
    </lineage>
</organism>
<feature type="repeat" description="ANK" evidence="10">
    <location>
        <begin position="1153"/>
        <end position="1175"/>
    </location>
</feature>
<dbReference type="InterPro" id="IPR002153">
    <property type="entry name" value="TRPC_channel"/>
</dbReference>
<dbReference type="PANTHER" id="PTHR24198:SF165">
    <property type="entry name" value="ANKYRIN REPEAT-CONTAINING PROTEIN-RELATED"/>
    <property type="match status" value="1"/>
</dbReference>
<feature type="domain" description="Ion transport" evidence="13">
    <location>
        <begin position="1758"/>
        <end position="1822"/>
    </location>
</feature>
<evidence type="ECO:0000256" key="1">
    <source>
        <dbReference type="ARBA" id="ARBA00004141"/>
    </source>
</evidence>
<comment type="subcellular location">
    <subcellularLocation>
        <location evidence="1">Membrane</location>
        <topology evidence="1">Multi-pass membrane protein</topology>
    </subcellularLocation>
</comment>
<dbReference type="InterPro" id="IPR036770">
    <property type="entry name" value="Ankyrin_rpt-contain_sf"/>
</dbReference>
<feature type="repeat" description="ANK" evidence="10">
    <location>
        <begin position="838"/>
        <end position="870"/>
    </location>
</feature>
<feature type="compositionally biased region" description="Basic and acidic residues" evidence="11">
    <location>
        <begin position="17"/>
        <end position="31"/>
    </location>
</feature>
<feature type="domain" description="Ion transport" evidence="13">
    <location>
        <begin position="1506"/>
        <end position="1733"/>
    </location>
</feature>
<feature type="compositionally biased region" description="Basic and acidic residues" evidence="11">
    <location>
        <begin position="1952"/>
        <end position="1962"/>
    </location>
</feature>
<dbReference type="SUPFAM" id="SSF48403">
    <property type="entry name" value="Ankyrin repeat"/>
    <property type="match status" value="4"/>
</dbReference>
<evidence type="ECO:0000259" key="13">
    <source>
        <dbReference type="Pfam" id="PF00520"/>
    </source>
</evidence>
<keyword evidence="6 10" id="KW-0040">ANK repeat</keyword>
<proteinExistence type="predicted"/>
<evidence type="ECO:0000256" key="11">
    <source>
        <dbReference type="SAM" id="MobiDB-lite"/>
    </source>
</evidence>
<feature type="transmembrane region" description="Helical" evidence="12">
    <location>
        <begin position="1551"/>
        <end position="1573"/>
    </location>
</feature>
<dbReference type="PROSITE" id="PS50297">
    <property type="entry name" value="ANK_REP_REGION"/>
    <property type="match status" value="18"/>
</dbReference>
<dbReference type="Pfam" id="PF00520">
    <property type="entry name" value="Ion_trans"/>
    <property type="match status" value="2"/>
</dbReference>
<dbReference type="FunFam" id="1.25.40.20:FF:000329">
    <property type="entry name" value="No mechanoreceptor potential C, isoform D"/>
    <property type="match status" value="1"/>
</dbReference>
<sequence length="1981" mass="218687">MSQAPGGKKGGKGPSKKNIDDDKTTAAKSTEEKEETSSNNGDKKEVKETNGDVPKPPSAGVNMRDAATKILGLAQKGEWSAVEQTLKVLEKLVAAGGEDTVTVPMAGILDPSGCGVQSRLPIALLFDILATDRVQPATRHLAFLLLLLRPHQIDGKVYHATGMTPLMYAVKDNRTAFVERLIELGSDVGARNNDNYNVLHISAMYSREDIVKLLLSKRGVDPFATGGDNYNVLHISAMYSREDIVKLLLSKRGVDPFATGGSRQQTAVHLVASRQTGTATSILRALLTAAGKDIRLRVDGRIDLVGCNIGRDGEARVTRPRAWHSHPPLIQELPSKGAWLKRISRPSAMNGDRRDAPKSANMNMWSGVRSPPPIFPSRDLQKLELSFIELNKERARQKEWKKLIREMVLQRGKVPLLLAVEAGNQSMVRELLSAQTAEQLKASTPAGDTALHLAARRRDVDMARILVDYGAAVDATNGAGQTALHIAAAEGDEPLVKYFYGVRANASITDNEDRTPMHLAAENGHAAIIELLADKFKASIFERTKDGSTLMHIASLNGHADCAMMLFKKGVYLHMPNKDGARSIHTAARYGHVGIINTLLQKGESVDVTTNDNYTALHVAVESCKPAVVETLLGYGADVHIRGGRQRETPLHIAARIPDGDKCALMLLKSGAGPNKATEDGMTPVHVSAKYGNLATLLLLLEDGGDPLRKTKSGETPLHMACRSCQPDIVRQLIEFVKETKGEAIATAYIDAVDEDGATALHFACKITKEEVKMPSADREVVKCLMQNGADVTLVTKHNHETVFHFCAIAGNNDVMTEMISDMSTADVSKALNKQNSIGWTPLLIACHRGHMELVNNLLTNHARVDVFDVEGRSALHLAAEHGYLQVCDALLTNKAFINSKARNGRTALHLAAMNGYAHLVKFLIRDHNAMIDVLTLKKQTPLHLAAASGQMEVCKLLLELGANIDATDELGQKPIHAAAQNNYSEVVQLFLQQHPNLVMATTKDGNTCAHIAAIQGSVKVIEELMKFDRTGVISARNKLNDSTPLQLAAEGGHADVVRVLVRAGASCTDENREGLTAVHLAAEHGHTNVLDVMRSTNTLRISSKKLGLTPLHIAAYYGQAETVRELLSFVPGTVKSEPPTGMSLVPVLGAESGLTPLHLAAYNGNENVVRLLLNSPGVQVDAASNENGYNPLHLACFGGHMSIVGLLLSRSAELLQSIDRHGKTGLHIASTYGHYQMVEVLLGQGAEINATDKNGWTPLHCAAKAGHLNVVKLLCESGASPKSETNLNCAPIWFAASENHNDVLEYLLHKEHDTQSLMDDKRFIYNLMEKERAKDLIAAGKQCEAMATELLALAAGADSAGHILTATDNRNIEFLDVLIENEQKEVIAHTVVQRYLQELWRGSLKWSGIKIMFLFFAFIICPPVWIVFSLPLGHRYNKIPIIKFMSYLTAHIYLMILLALVAITPIYNSIFRESLVPRWYEWMLLISLSGLLLFELTNPSDKSGLGWIKIAVLLLGMIGVATHVVGWIFVMPKYWPTLMYCRNQCFALSFLLACVQILDFLSFHHLFGPWAIIIGDLMKDLGRFLAVLAIFVFGFSMHIVALNQPFRNLNKPEDNKYARQARRKIFSDDNSLRMKRQTYDSQWVDNPSGESYRRKQGPTGLTLSPIEAFEKLFFALFGQITLSDLNYISSVRPSWTQNIFKFVFGGYLLISVVVLITLLIAMMSDTYQRIQVMSRLLRARVLFAVTMNPLFSFELLFFAVFGQTTTEQTRVHRNDTNTQPAWTNYLFKIVFGIYMLVSVVVLINLLIAMMSDTYQRIQAQSDIEWKYGLSKLIRNMHRTNTAPSPLNLVTTWLMWLIHRCKNRLTKKKRPSLVHMIGMQRQDQLSARSKAGAKWLSKVKRGQVVPKDSTRLSVVHLSPLGSQLSFNNMTRIENVVDWEIIAKKYRALTRDEPEELLSKESEADTADEESEIVPNNIAAAS</sequence>
<feature type="repeat" description="ANK" evidence="10">
    <location>
        <begin position="546"/>
        <end position="578"/>
    </location>
</feature>
<keyword evidence="7" id="KW-0406">Ion transport</keyword>
<dbReference type="GO" id="GO:0034703">
    <property type="term" value="C:cation channel complex"/>
    <property type="evidence" value="ECO:0007669"/>
    <property type="project" value="UniProtKB-ARBA"/>
</dbReference>
<feature type="region of interest" description="Disordered" evidence="11">
    <location>
        <begin position="1952"/>
        <end position="1981"/>
    </location>
</feature>
<feature type="repeat" description="ANK" evidence="10">
    <location>
        <begin position="446"/>
        <end position="478"/>
    </location>
</feature>
<reference evidence="14 15" key="1">
    <citation type="journal article" date="2015" name="Nat. Commun.">
        <title>Outbred genome sequencing and CRISPR/Cas9 gene editing in butterflies.</title>
        <authorList>
            <person name="Li X."/>
            <person name="Fan D."/>
            <person name="Zhang W."/>
            <person name="Liu G."/>
            <person name="Zhang L."/>
            <person name="Zhao L."/>
            <person name="Fang X."/>
            <person name="Chen L."/>
            <person name="Dong Y."/>
            <person name="Chen Y."/>
            <person name="Ding Y."/>
            <person name="Zhao R."/>
            <person name="Feng M."/>
            <person name="Zhu Y."/>
            <person name="Feng Y."/>
            <person name="Jiang X."/>
            <person name="Zhu D."/>
            <person name="Xiang H."/>
            <person name="Feng X."/>
            <person name="Li S."/>
            <person name="Wang J."/>
            <person name="Zhang G."/>
            <person name="Kronforst M.R."/>
            <person name="Wang W."/>
        </authorList>
    </citation>
    <scope>NUCLEOTIDE SEQUENCE [LARGE SCALE GENOMIC DNA]</scope>
    <source>
        <strain evidence="14">Ya'a_city_454_Pm</strain>
        <tissue evidence="14">Whole body</tissue>
    </source>
</reference>
<feature type="repeat" description="ANK" evidence="10">
    <location>
        <begin position="713"/>
        <end position="735"/>
    </location>
</feature>
<keyword evidence="4" id="KW-0677">Repeat</keyword>
<feature type="transmembrane region" description="Helical" evidence="12">
    <location>
        <begin position="1742"/>
        <end position="1766"/>
    </location>
</feature>
<feature type="repeat" description="ANK" evidence="10">
    <location>
        <begin position="971"/>
        <end position="1003"/>
    </location>
</feature>
<feature type="repeat" description="ANK" evidence="10">
    <location>
        <begin position="871"/>
        <end position="903"/>
    </location>
</feature>
<dbReference type="Pfam" id="PF00023">
    <property type="entry name" value="Ank"/>
    <property type="match status" value="4"/>
</dbReference>
<keyword evidence="2" id="KW-0813">Transport</keyword>
<evidence type="ECO:0000256" key="5">
    <source>
        <dbReference type="ARBA" id="ARBA00022989"/>
    </source>
</evidence>
<dbReference type="InterPro" id="IPR002110">
    <property type="entry name" value="Ankyrin_rpt"/>
</dbReference>
<name>A0A194REK9_PAPMA</name>
<evidence type="ECO:0000256" key="2">
    <source>
        <dbReference type="ARBA" id="ARBA00022448"/>
    </source>
</evidence>
<keyword evidence="15" id="KW-1185">Reference proteome</keyword>
<keyword evidence="5 12" id="KW-1133">Transmembrane helix</keyword>
<dbReference type="GO" id="GO:0005262">
    <property type="term" value="F:calcium channel activity"/>
    <property type="evidence" value="ECO:0007669"/>
    <property type="project" value="InterPro"/>
</dbReference>
<feature type="repeat" description="ANK" evidence="10">
    <location>
        <begin position="1222"/>
        <end position="1254"/>
    </location>
</feature>
<accession>A0A194REK9</accession>
<dbReference type="PRINTS" id="PR01097">
    <property type="entry name" value="TRNSRECEPTRP"/>
</dbReference>
<dbReference type="PANTHER" id="PTHR24198">
    <property type="entry name" value="ANKYRIN REPEAT AND PROTEIN KINASE DOMAIN-CONTAINING PROTEIN"/>
    <property type="match status" value="1"/>
</dbReference>
<feature type="repeat" description="ANK" evidence="10">
    <location>
        <begin position="479"/>
        <end position="511"/>
    </location>
</feature>
<feature type="transmembrane region" description="Helical" evidence="12">
    <location>
        <begin position="1786"/>
        <end position="1808"/>
    </location>
</feature>
<keyword evidence="8 12" id="KW-0472">Membrane</keyword>
<feature type="transmembrane region" description="Helical" evidence="12">
    <location>
        <begin position="1412"/>
        <end position="1433"/>
    </location>
</feature>
<evidence type="ECO:0000313" key="14">
    <source>
        <dbReference type="EMBL" id="KPJ15725.1"/>
    </source>
</evidence>
<dbReference type="PROSITE" id="PS50088">
    <property type="entry name" value="ANK_REPEAT"/>
    <property type="match status" value="22"/>
</dbReference>
<evidence type="ECO:0000256" key="7">
    <source>
        <dbReference type="ARBA" id="ARBA00023065"/>
    </source>
</evidence>
<gene>
    <name evidence="14" type="ORF">RR48_09648</name>
</gene>
<feature type="repeat" description="ANK" evidence="10">
    <location>
        <begin position="1188"/>
        <end position="1215"/>
    </location>
</feature>
<feature type="repeat" description="ANK" evidence="10">
    <location>
        <begin position="579"/>
        <end position="611"/>
    </location>
</feature>
<feature type="repeat" description="ANK" evidence="10">
    <location>
        <begin position="1041"/>
        <end position="1073"/>
    </location>
</feature>
<evidence type="ECO:0000256" key="9">
    <source>
        <dbReference type="ARBA" id="ARBA00023303"/>
    </source>
</evidence>
<evidence type="ECO:0000256" key="10">
    <source>
        <dbReference type="PROSITE-ProRule" id="PRU00023"/>
    </source>
</evidence>
<feature type="transmembrane region" description="Helical" evidence="12">
    <location>
        <begin position="1445"/>
        <end position="1468"/>
    </location>
</feature>
<feature type="compositionally biased region" description="Basic and acidic residues" evidence="11">
    <location>
        <begin position="41"/>
        <end position="50"/>
    </location>
</feature>
<feature type="repeat" description="ANK" evidence="10">
    <location>
        <begin position="512"/>
        <end position="535"/>
    </location>
</feature>